<dbReference type="InterPro" id="IPR052017">
    <property type="entry name" value="TSUP"/>
</dbReference>
<keyword evidence="6 8" id="KW-1133">Transmembrane helix</keyword>
<comment type="similarity">
    <text evidence="2 8">Belongs to the 4-toluene sulfonate uptake permease (TSUP) (TC 2.A.102) family.</text>
</comment>
<keyword evidence="5 8" id="KW-0812">Transmembrane</keyword>
<keyword evidence="10" id="KW-1185">Reference proteome</keyword>
<comment type="subcellular location">
    <subcellularLocation>
        <location evidence="1 8">Cell membrane</location>
        <topology evidence="1 8">Multi-pass membrane protein</topology>
    </subcellularLocation>
</comment>
<evidence type="ECO:0000256" key="6">
    <source>
        <dbReference type="ARBA" id="ARBA00022989"/>
    </source>
</evidence>
<evidence type="ECO:0000256" key="4">
    <source>
        <dbReference type="ARBA" id="ARBA00022475"/>
    </source>
</evidence>
<keyword evidence="3" id="KW-0813">Transport</keyword>
<evidence type="ECO:0000256" key="8">
    <source>
        <dbReference type="RuleBase" id="RU363041"/>
    </source>
</evidence>
<evidence type="ECO:0000313" key="9">
    <source>
        <dbReference type="EMBL" id="MFC3105978.1"/>
    </source>
</evidence>
<comment type="caution">
    <text evidence="9">The sequence shown here is derived from an EMBL/GenBank/DDBJ whole genome shotgun (WGS) entry which is preliminary data.</text>
</comment>
<dbReference type="Pfam" id="PF01925">
    <property type="entry name" value="TauE"/>
    <property type="match status" value="1"/>
</dbReference>
<accession>A0ABV7ET61</accession>
<dbReference type="Proteomes" id="UP001595462">
    <property type="component" value="Unassembled WGS sequence"/>
</dbReference>
<evidence type="ECO:0000256" key="1">
    <source>
        <dbReference type="ARBA" id="ARBA00004651"/>
    </source>
</evidence>
<evidence type="ECO:0000256" key="3">
    <source>
        <dbReference type="ARBA" id="ARBA00022448"/>
    </source>
</evidence>
<sequence>MSVVFLTLAALFTAVLSGMAGLGGGAILIATLFAVGMPPALALPLHAGVQLGSNASRSVVYAPHINGRALGLFLLTAIPGPFIVAPLVVDANPDWIRLVIAAFVAMGIWPSWAVKLRMHGRAGLLFAGLISGMLGPLVGATGILVAPFFLRDDWRKEQVIATMAAAQMCGHALKIAAFWANGYNVLARLDLLVPMVIAAIVGAVIGRQLVGFFSEARFRQLFRVILLLLSLKLAWDGASGLLA</sequence>
<evidence type="ECO:0000256" key="2">
    <source>
        <dbReference type="ARBA" id="ARBA00009142"/>
    </source>
</evidence>
<evidence type="ECO:0000256" key="7">
    <source>
        <dbReference type="ARBA" id="ARBA00023136"/>
    </source>
</evidence>
<organism evidence="9 10">
    <name type="scientific">Salinisphaera aquimarina</name>
    <dbReference type="NCBI Taxonomy" id="2094031"/>
    <lineage>
        <taxon>Bacteria</taxon>
        <taxon>Pseudomonadati</taxon>
        <taxon>Pseudomonadota</taxon>
        <taxon>Gammaproteobacteria</taxon>
        <taxon>Salinisphaerales</taxon>
        <taxon>Salinisphaeraceae</taxon>
        <taxon>Salinisphaera</taxon>
    </lineage>
</organism>
<dbReference type="RefSeq" id="WP_380691530.1">
    <property type="nucleotide sequence ID" value="NZ_JBHRSS010000009.1"/>
</dbReference>
<evidence type="ECO:0000256" key="5">
    <source>
        <dbReference type="ARBA" id="ARBA00022692"/>
    </source>
</evidence>
<dbReference type="EMBL" id="JBHRSS010000009">
    <property type="protein sequence ID" value="MFC3105978.1"/>
    <property type="molecule type" value="Genomic_DNA"/>
</dbReference>
<feature type="transmembrane region" description="Helical" evidence="8">
    <location>
        <begin position="124"/>
        <end position="150"/>
    </location>
</feature>
<protein>
    <recommendedName>
        <fullName evidence="8">Probable membrane transporter protein</fullName>
    </recommendedName>
</protein>
<feature type="transmembrane region" description="Helical" evidence="8">
    <location>
        <begin position="70"/>
        <end position="89"/>
    </location>
</feature>
<feature type="transmembrane region" description="Helical" evidence="8">
    <location>
        <begin position="191"/>
        <end position="210"/>
    </location>
</feature>
<dbReference type="PANTHER" id="PTHR30269:SF37">
    <property type="entry name" value="MEMBRANE TRANSPORTER PROTEIN"/>
    <property type="match status" value="1"/>
</dbReference>
<name>A0ABV7ET61_9GAMM</name>
<feature type="transmembrane region" description="Helical" evidence="8">
    <location>
        <begin position="95"/>
        <end position="112"/>
    </location>
</feature>
<proteinExistence type="inferred from homology"/>
<reference evidence="10" key="1">
    <citation type="journal article" date="2019" name="Int. J. Syst. Evol. Microbiol.">
        <title>The Global Catalogue of Microorganisms (GCM) 10K type strain sequencing project: providing services to taxonomists for standard genome sequencing and annotation.</title>
        <authorList>
            <consortium name="The Broad Institute Genomics Platform"/>
            <consortium name="The Broad Institute Genome Sequencing Center for Infectious Disease"/>
            <person name="Wu L."/>
            <person name="Ma J."/>
        </authorList>
    </citation>
    <scope>NUCLEOTIDE SEQUENCE [LARGE SCALE GENOMIC DNA]</scope>
    <source>
        <strain evidence="10">KCTC 52640</strain>
    </source>
</reference>
<dbReference type="InterPro" id="IPR002781">
    <property type="entry name" value="TM_pro_TauE-like"/>
</dbReference>
<keyword evidence="7 8" id="KW-0472">Membrane</keyword>
<evidence type="ECO:0000313" key="10">
    <source>
        <dbReference type="Proteomes" id="UP001595462"/>
    </source>
</evidence>
<gene>
    <name evidence="9" type="ORF">ACFOSU_19080</name>
</gene>
<keyword evidence="4 8" id="KW-1003">Cell membrane</keyword>
<dbReference type="PANTHER" id="PTHR30269">
    <property type="entry name" value="TRANSMEMBRANE PROTEIN YFCA"/>
    <property type="match status" value="1"/>
</dbReference>